<accession>A0AAD7H7J4</accession>
<proteinExistence type="predicted"/>
<reference evidence="2" key="1">
    <citation type="submission" date="2023-03" db="EMBL/GenBank/DDBJ databases">
        <title>Massive genome expansion in bonnet fungi (Mycena s.s.) driven by repeated elements and novel gene families across ecological guilds.</title>
        <authorList>
            <consortium name="Lawrence Berkeley National Laboratory"/>
            <person name="Harder C.B."/>
            <person name="Miyauchi S."/>
            <person name="Viragh M."/>
            <person name="Kuo A."/>
            <person name="Thoen E."/>
            <person name="Andreopoulos B."/>
            <person name="Lu D."/>
            <person name="Skrede I."/>
            <person name="Drula E."/>
            <person name="Henrissat B."/>
            <person name="Morin E."/>
            <person name="Kohler A."/>
            <person name="Barry K."/>
            <person name="LaButti K."/>
            <person name="Morin E."/>
            <person name="Salamov A."/>
            <person name="Lipzen A."/>
            <person name="Mereny Z."/>
            <person name="Hegedus B."/>
            <person name="Baldrian P."/>
            <person name="Stursova M."/>
            <person name="Weitz H."/>
            <person name="Taylor A."/>
            <person name="Grigoriev I.V."/>
            <person name="Nagy L.G."/>
            <person name="Martin F."/>
            <person name="Kauserud H."/>
        </authorList>
    </citation>
    <scope>NUCLEOTIDE SEQUENCE</scope>
    <source>
        <strain evidence="2">CBHHK182m</strain>
    </source>
</reference>
<gene>
    <name evidence="2" type="ORF">B0H16DRAFT_1478313</name>
</gene>
<evidence type="ECO:0000313" key="3">
    <source>
        <dbReference type="Proteomes" id="UP001215598"/>
    </source>
</evidence>
<dbReference type="EMBL" id="JARKIB010000333">
    <property type="protein sequence ID" value="KAJ7713925.1"/>
    <property type="molecule type" value="Genomic_DNA"/>
</dbReference>
<feature type="compositionally biased region" description="Basic residues" evidence="1">
    <location>
        <begin position="49"/>
        <end position="59"/>
    </location>
</feature>
<evidence type="ECO:0000313" key="2">
    <source>
        <dbReference type="EMBL" id="KAJ7713925.1"/>
    </source>
</evidence>
<comment type="caution">
    <text evidence="2">The sequence shown here is derived from an EMBL/GenBank/DDBJ whole genome shotgun (WGS) entry which is preliminary data.</text>
</comment>
<evidence type="ECO:0000256" key="1">
    <source>
        <dbReference type="SAM" id="MobiDB-lite"/>
    </source>
</evidence>
<sequence>MSVLIRFSPVRHSNRAKRTSRTPPVPIPTSRCYTNSKLVGSTSNDKGKGKGKAKVKRPAQKNSPNKYIVSESSDIETEAEATEKSGSEDDGEGSNLSEAIVESHEDEEKDARLAMKKPCKLTIVNSNDEIMEDTSEEKEVLFGTPNEKLTKEELKFIPHFLPSTKMKVVLDISLPFLLFNLRQEMMDLLKKLSSEHPSEKAC</sequence>
<dbReference type="AlphaFoldDB" id="A0AAD7H7J4"/>
<dbReference type="Proteomes" id="UP001215598">
    <property type="component" value="Unassembled WGS sequence"/>
</dbReference>
<keyword evidence="3" id="KW-1185">Reference proteome</keyword>
<protein>
    <submittedName>
        <fullName evidence="2">Uncharacterized protein</fullName>
    </submittedName>
</protein>
<feature type="region of interest" description="Disordered" evidence="1">
    <location>
        <begin position="1"/>
        <end position="96"/>
    </location>
</feature>
<feature type="compositionally biased region" description="Polar residues" evidence="1">
    <location>
        <begin position="31"/>
        <end position="44"/>
    </location>
</feature>
<name>A0AAD7H7J4_9AGAR</name>
<organism evidence="2 3">
    <name type="scientific">Mycena metata</name>
    <dbReference type="NCBI Taxonomy" id="1033252"/>
    <lineage>
        <taxon>Eukaryota</taxon>
        <taxon>Fungi</taxon>
        <taxon>Dikarya</taxon>
        <taxon>Basidiomycota</taxon>
        <taxon>Agaricomycotina</taxon>
        <taxon>Agaricomycetes</taxon>
        <taxon>Agaricomycetidae</taxon>
        <taxon>Agaricales</taxon>
        <taxon>Marasmiineae</taxon>
        <taxon>Mycenaceae</taxon>
        <taxon>Mycena</taxon>
    </lineage>
</organism>